<gene>
    <name evidence="1" type="ORF">M407DRAFT_148581</name>
</gene>
<protein>
    <recommendedName>
        <fullName evidence="3">F-box domain-containing protein</fullName>
    </recommendedName>
</protein>
<reference evidence="2" key="2">
    <citation type="submission" date="2015-01" db="EMBL/GenBank/DDBJ databases">
        <title>Evolutionary Origins and Diversification of the Mycorrhizal Mutualists.</title>
        <authorList>
            <consortium name="DOE Joint Genome Institute"/>
            <consortium name="Mycorrhizal Genomics Consortium"/>
            <person name="Kohler A."/>
            <person name="Kuo A."/>
            <person name="Nagy L.G."/>
            <person name="Floudas D."/>
            <person name="Copeland A."/>
            <person name="Barry K.W."/>
            <person name="Cichocki N."/>
            <person name="Veneault-Fourrey C."/>
            <person name="LaButti K."/>
            <person name="Lindquist E.A."/>
            <person name="Lipzen A."/>
            <person name="Lundell T."/>
            <person name="Morin E."/>
            <person name="Murat C."/>
            <person name="Riley R."/>
            <person name="Ohm R."/>
            <person name="Sun H."/>
            <person name="Tunlid A."/>
            <person name="Henrissat B."/>
            <person name="Grigoriev I.V."/>
            <person name="Hibbett D.S."/>
            <person name="Martin F."/>
        </authorList>
    </citation>
    <scope>NUCLEOTIDE SEQUENCE [LARGE SCALE GENOMIC DNA]</scope>
    <source>
        <strain evidence="2">MUT 4182</strain>
    </source>
</reference>
<organism evidence="1 2">
    <name type="scientific">Tulasnella calospora MUT 4182</name>
    <dbReference type="NCBI Taxonomy" id="1051891"/>
    <lineage>
        <taxon>Eukaryota</taxon>
        <taxon>Fungi</taxon>
        <taxon>Dikarya</taxon>
        <taxon>Basidiomycota</taxon>
        <taxon>Agaricomycotina</taxon>
        <taxon>Agaricomycetes</taxon>
        <taxon>Cantharellales</taxon>
        <taxon>Tulasnellaceae</taxon>
        <taxon>Tulasnella</taxon>
    </lineage>
</organism>
<evidence type="ECO:0008006" key="3">
    <source>
        <dbReference type="Google" id="ProtNLM"/>
    </source>
</evidence>
<dbReference type="EMBL" id="KN823228">
    <property type="protein sequence ID" value="KIO19328.1"/>
    <property type="molecule type" value="Genomic_DNA"/>
</dbReference>
<sequence>MTQLPASKLLGLPFELHECISIFLPPGSIASLIKANCQLRLIHEKTLYHHINLYGKPDRSVGLLRTFAFRPDLALLVHSLEITFSWINFTMSGGSRVILPSHLSHLNALALARNIKSFGLRGADWSSHQKMASIREIISKMELKSLQIFASVSSYGEPQEWILANLRLMLQGQPTLRDLTFKFPGCRGDVPNELESSDIPSLRTLRAQALTLVSISPVAIGDRSSRWRSSTGGRSGTNSWSLPFPGYPKSDKKFANYSYSWNGTGAGVGALILDKCWRCFRILIRLESRVNIS</sequence>
<proteinExistence type="predicted"/>
<evidence type="ECO:0000313" key="2">
    <source>
        <dbReference type="Proteomes" id="UP000054248"/>
    </source>
</evidence>
<reference evidence="1 2" key="1">
    <citation type="submission" date="2014-04" db="EMBL/GenBank/DDBJ databases">
        <authorList>
            <consortium name="DOE Joint Genome Institute"/>
            <person name="Kuo A."/>
            <person name="Girlanda M."/>
            <person name="Perotto S."/>
            <person name="Kohler A."/>
            <person name="Nagy L.G."/>
            <person name="Floudas D."/>
            <person name="Copeland A."/>
            <person name="Barry K.W."/>
            <person name="Cichocki N."/>
            <person name="Veneault-Fourrey C."/>
            <person name="LaButti K."/>
            <person name="Lindquist E.A."/>
            <person name="Lipzen A."/>
            <person name="Lundell T."/>
            <person name="Morin E."/>
            <person name="Murat C."/>
            <person name="Sun H."/>
            <person name="Tunlid A."/>
            <person name="Henrissat B."/>
            <person name="Grigoriev I.V."/>
            <person name="Hibbett D.S."/>
            <person name="Martin F."/>
            <person name="Nordberg H.P."/>
            <person name="Cantor M.N."/>
            <person name="Hua S.X."/>
        </authorList>
    </citation>
    <scope>NUCLEOTIDE SEQUENCE [LARGE SCALE GENOMIC DNA]</scope>
    <source>
        <strain evidence="1 2">MUT 4182</strain>
    </source>
</reference>
<dbReference type="Proteomes" id="UP000054248">
    <property type="component" value="Unassembled WGS sequence"/>
</dbReference>
<evidence type="ECO:0000313" key="1">
    <source>
        <dbReference type="EMBL" id="KIO19328.1"/>
    </source>
</evidence>
<keyword evidence="2" id="KW-1185">Reference proteome</keyword>
<accession>A0A0C3KD21</accession>
<name>A0A0C3KD21_9AGAM</name>
<dbReference type="AlphaFoldDB" id="A0A0C3KD21"/>
<dbReference type="HOGENOM" id="CLU_950591_0_0_1"/>
<dbReference type="OrthoDB" id="3263479at2759"/>